<dbReference type="EMBL" id="BARU01001136">
    <property type="protein sequence ID" value="GAH29545.1"/>
    <property type="molecule type" value="Genomic_DNA"/>
</dbReference>
<accession>X1FAH6</accession>
<comment type="subcellular location">
    <subcellularLocation>
        <location evidence="1">Cell membrane</location>
        <topology evidence="1">Single-pass membrane protein</topology>
    </subcellularLocation>
</comment>
<evidence type="ECO:0000256" key="3">
    <source>
        <dbReference type="ARBA" id="ARBA00022692"/>
    </source>
</evidence>
<keyword evidence="3 6" id="KW-0812">Transmembrane</keyword>
<gene>
    <name evidence="7" type="ORF">S03H2_03152</name>
</gene>
<keyword evidence="4 6" id="KW-1133">Transmembrane helix</keyword>
<sequence>MQLNRRLKEDEGLLLTPLIDIIFLVVIFFMLNTTLSMNPAIKVDLPTAYTSQAALEDEIVVTLNRSGEIYLGKELVSLDRFPLELKKEMVRLHHKRMILRADEYLAYRNLVEIMDLARLSGVESISLVTLKKSLAE</sequence>
<dbReference type="GO" id="GO:0022857">
    <property type="term" value="F:transmembrane transporter activity"/>
    <property type="evidence" value="ECO:0007669"/>
    <property type="project" value="InterPro"/>
</dbReference>
<evidence type="ECO:0008006" key="8">
    <source>
        <dbReference type="Google" id="ProtNLM"/>
    </source>
</evidence>
<dbReference type="Pfam" id="PF02472">
    <property type="entry name" value="ExbD"/>
    <property type="match status" value="1"/>
</dbReference>
<protein>
    <recommendedName>
        <fullName evidence="8">Biopolymer transport protein ExbD/TolR</fullName>
    </recommendedName>
</protein>
<name>X1FAH6_9ZZZZ</name>
<dbReference type="GO" id="GO:0005886">
    <property type="term" value="C:plasma membrane"/>
    <property type="evidence" value="ECO:0007669"/>
    <property type="project" value="UniProtKB-SubCell"/>
</dbReference>
<evidence type="ECO:0000256" key="4">
    <source>
        <dbReference type="ARBA" id="ARBA00022989"/>
    </source>
</evidence>
<evidence type="ECO:0000256" key="1">
    <source>
        <dbReference type="ARBA" id="ARBA00004162"/>
    </source>
</evidence>
<feature type="transmembrane region" description="Helical" evidence="6">
    <location>
        <begin position="12"/>
        <end position="31"/>
    </location>
</feature>
<dbReference type="Gene3D" id="3.30.420.270">
    <property type="match status" value="1"/>
</dbReference>
<reference evidence="7" key="1">
    <citation type="journal article" date="2014" name="Front. Microbiol.">
        <title>High frequency of phylogenetically diverse reductive dehalogenase-homologous genes in deep subseafloor sedimentary metagenomes.</title>
        <authorList>
            <person name="Kawai M."/>
            <person name="Futagami T."/>
            <person name="Toyoda A."/>
            <person name="Takaki Y."/>
            <person name="Nishi S."/>
            <person name="Hori S."/>
            <person name="Arai W."/>
            <person name="Tsubouchi T."/>
            <person name="Morono Y."/>
            <person name="Uchiyama I."/>
            <person name="Ito T."/>
            <person name="Fujiyama A."/>
            <person name="Inagaki F."/>
            <person name="Takami H."/>
        </authorList>
    </citation>
    <scope>NUCLEOTIDE SEQUENCE</scope>
    <source>
        <strain evidence="7">Expedition CK06-06</strain>
    </source>
</reference>
<dbReference type="AlphaFoldDB" id="X1FAH6"/>
<evidence type="ECO:0000256" key="5">
    <source>
        <dbReference type="ARBA" id="ARBA00023136"/>
    </source>
</evidence>
<evidence type="ECO:0000256" key="6">
    <source>
        <dbReference type="SAM" id="Phobius"/>
    </source>
</evidence>
<dbReference type="PANTHER" id="PTHR30558:SF3">
    <property type="entry name" value="BIOPOLYMER TRANSPORT PROTEIN EXBD-RELATED"/>
    <property type="match status" value="1"/>
</dbReference>
<keyword evidence="2" id="KW-1003">Cell membrane</keyword>
<evidence type="ECO:0000313" key="7">
    <source>
        <dbReference type="EMBL" id="GAH29545.1"/>
    </source>
</evidence>
<dbReference type="PANTHER" id="PTHR30558">
    <property type="entry name" value="EXBD MEMBRANE COMPONENT OF PMF-DRIVEN MACROMOLECULE IMPORT SYSTEM"/>
    <property type="match status" value="1"/>
</dbReference>
<proteinExistence type="predicted"/>
<dbReference type="InterPro" id="IPR003400">
    <property type="entry name" value="ExbD"/>
</dbReference>
<comment type="caution">
    <text evidence="7">The sequence shown here is derived from an EMBL/GenBank/DDBJ whole genome shotgun (WGS) entry which is preliminary data.</text>
</comment>
<evidence type="ECO:0000256" key="2">
    <source>
        <dbReference type="ARBA" id="ARBA00022475"/>
    </source>
</evidence>
<organism evidence="7">
    <name type="scientific">marine sediment metagenome</name>
    <dbReference type="NCBI Taxonomy" id="412755"/>
    <lineage>
        <taxon>unclassified sequences</taxon>
        <taxon>metagenomes</taxon>
        <taxon>ecological metagenomes</taxon>
    </lineage>
</organism>
<keyword evidence="5 6" id="KW-0472">Membrane</keyword>